<reference evidence="3" key="1">
    <citation type="journal article" date="2018" name="Front. Microbiol.">
        <title>Genome-Based Analysis Reveals the Taxonomy and Diversity of the Family Idiomarinaceae.</title>
        <authorList>
            <person name="Liu Y."/>
            <person name="Lai Q."/>
            <person name="Shao Z."/>
        </authorList>
    </citation>
    <scope>NUCLEOTIDE SEQUENCE [LARGE SCALE GENOMIC DNA]</scope>
    <source>
        <strain evidence="3">AIS</strain>
    </source>
</reference>
<gene>
    <name evidence="2" type="ORF">CWE13_10470</name>
</gene>
<evidence type="ECO:0000256" key="1">
    <source>
        <dbReference type="SAM" id="Phobius"/>
    </source>
</evidence>
<comment type="caution">
    <text evidence="2">The sequence shown here is derived from an EMBL/GenBank/DDBJ whole genome shotgun (WGS) entry which is preliminary data.</text>
</comment>
<sequence length="251" mass="28467">MQNCKNCNTQVADTARYCHQCGQATELKSFGIWNATHSFFDQYIALEGTAWRTLRKLVTEPGELSITYMEGQRASFVGPIRLFFSTSFVFILLMSLMLENSLALKTYYSDLLFSGQETVVFELLQSAFVILVTLTLSYAALVWLVKKIHHINFGNALLISLHFHSFSMLLILLASLLFWFTSGAGQAAAEWFVVAALTVYMAIMLWRVIQYSSKQHSVVKIVLVLGIMALYLFFYVGFMRGFVEGFFSRGI</sequence>
<keyword evidence="3" id="KW-1185">Reference proteome</keyword>
<feature type="transmembrane region" description="Helical" evidence="1">
    <location>
        <begin position="123"/>
        <end position="145"/>
    </location>
</feature>
<name>A0A432WQF2_9GAMM</name>
<dbReference type="RefSeq" id="WP_126808385.1">
    <property type="nucleotide sequence ID" value="NZ_PIPP01000005.1"/>
</dbReference>
<dbReference type="Proteomes" id="UP000286934">
    <property type="component" value="Unassembled WGS sequence"/>
</dbReference>
<evidence type="ECO:0008006" key="4">
    <source>
        <dbReference type="Google" id="ProtNLM"/>
    </source>
</evidence>
<accession>A0A432WQF2</accession>
<protein>
    <recommendedName>
        <fullName evidence="4">DUF3667 domain-containing protein</fullName>
    </recommendedName>
</protein>
<proteinExistence type="predicted"/>
<dbReference type="Pfam" id="PF12412">
    <property type="entry name" value="DUF3667"/>
    <property type="match status" value="1"/>
</dbReference>
<feature type="transmembrane region" description="Helical" evidence="1">
    <location>
        <begin position="191"/>
        <end position="209"/>
    </location>
</feature>
<feature type="transmembrane region" description="Helical" evidence="1">
    <location>
        <begin position="221"/>
        <end position="243"/>
    </location>
</feature>
<keyword evidence="1" id="KW-1133">Transmembrane helix</keyword>
<evidence type="ECO:0000313" key="3">
    <source>
        <dbReference type="Proteomes" id="UP000286934"/>
    </source>
</evidence>
<evidence type="ECO:0000313" key="2">
    <source>
        <dbReference type="EMBL" id="RUO35959.1"/>
    </source>
</evidence>
<dbReference type="EMBL" id="PIPP01000005">
    <property type="protein sequence ID" value="RUO35959.1"/>
    <property type="molecule type" value="Genomic_DNA"/>
</dbReference>
<keyword evidence="1" id="KW-0472">Membrane</keyword>
<dbReference type="OrthoDB" id="9816555at2"/>
<feature type="transmembrane region" description="Helical" evidence="1">
    <location>
        <begin position="82"/>
        <end position="103"/>
    </location>
</feature>
<organism evidence="2 3">
    <name type="scientific">Aliidiomarina shirensis</name>
    <dbReference type="NCBI Taxonomy" id="1048642"/>
    <lineage>
        <taxon>Bacteria</taxon>
        <taxon>Pseudomonadati</taxon>
        <taxon>Pseudomonadota</taxon>
        <taxon>Gammaproteobacteria</taxon>
        <taxon>Alteromonadales</taxon>
        <taxon>Idiomarinaceae</taxon>
        <taxon>Aliidiomarina</taxon>
    </lineage>
</organism>
<keyword evidence="1" id="KW-0812">Transmembrane</keyword>
<feature type="transmembrane region" description="Helical" evidence="1">
    <location>
        <begin position="157"/>
        <end position="179"/>
    </location>
</feature>
<dbReference type="InterPro" id="IPR022134">
    <property type="entry name" value="DUF3667"/>
</dbReference>
<dbReference type="AlphaFoldDB" id="A0A432WQF2"/>